<sequence length="848" mass="92537">MAAPHVLYYCPCNQAHLHANAASTSTHRATSSLGSPPPGLPAYSPASRYAFHPLDTLYFCDECDQIRCNRCVTVDISSYYCPNCLFEVPGASVKAEKNRCARNCFECPCCQHTLSVVASDLNSQSARSLDPTDPAASQGEPPYYLACSFCRWDSKSIGLVFEKPTGLSLQLQRSEDGAPDVHEFERLKDHFDPYLKAQTQAAITSAAVGSGSSSCSRSLPTSTSSAALASSSNTSTSSRSARATAARNAATAALQSSKLVRDLPHLANSKHLAPGGLASSARSGPIEPDELKQYRALNPWQPPTDTRSSSAGHASLTMGVVAKREKHRRDYLARLQSTPNQPFASLDAKISSLEQRWSSVSIADQPIRAAELRPTRVALKSKVSKRCPACRHIVIKPDIKATSNRFKIKLVATNFLPEIQIRLADQQPYLDPLHFRSMGTAGSTLMGMGTGSATNTLRRRPQSVRVSATDSPNSVSSQDVDVNRLAAGQTYSFEIAVSNPLDDPVQVELGFVRFADPSASRAITRKASLGSLPAGAQAFPEPKHIFSSKSTADTSSALFGPSSANTQPPTTTKKPRVGWQIYPSATSIPLNAFNEVWELEDAEDLYLSKPESDAHPQSSSDIAQHRHAVRTAFVSSTDRAGATNESTWVIQEQDNDEDDDEDLVESDDADLEEEEGEDEQGGELGTDEKERSSMRRDPTSTSAPQRERRTALRKLAQGRPLDFRLNFSSSNTVQHKPFVQKGHTTTFYLDLAVSAKDPPKPGPLELAMHVTYRYMGTAAQSDMVSHHQRILYFVKWGYEWNYKKTWSNQYRVPDAPAFCLVTFILVTGRPTVIPLSSHPDGKAGLLPQ</sequence>
<feature type="region of interest" description="Disordered" evidence="14">
    <location>
        <begin position="297"/>
        <end position="320"/>
    </location>
</feature>
<feature type="region of interest" description="Disordered" evidence="14">
    <location>
        <begin position="209"/>
        <end position="249"/>
    </location>
</feature>
<comment type="similarity">
    <text evidence="11">Belongs to the dynactin subunit 4 family.</text>
</comment>
<proteinExistence type="inferred from homology"/>
<keyword evidence="8" id="KW-0007">Acetylation</keyword>
<evidence type="ECO:0000256" key="10">
    <source>
        <dbReference type="ARBA" id="ARBA00023212"/>
    </source>
</evidence>
<gene>
    <name evidence="15" type="primary">SSCI64600.1</name>
</gene>
<name>A0A0F7SCB1_9BASI</name>
<evidence type="ECO:0000256" key="5">
    <source>
        <dbReference type="ARBA" id="ARBA00022499"/>
    </source>
</evidence>
<comment type="subcellular location">
    <subcellularLocation>
        <location evidence="1">Cytoplasm</location>
        <location evidence="1">Cytoskeleton</location>
        <location evidence="1">Microtubule organizing center</location>
        <location evidence="1">Centrosome</location>
    </subcellularLocation>
    <subcellularLocation>
        <location evidence="2">Cytoplasm</location>
        <location evidence="2">Cytoskeleton</location>
        <location evidence="2">Stress fiber</location>
    </subcellularLocation>
    <subcellularLocation>
        <location evidence="3">Cytoplasm</location>
        <location evidence="3">Myofibril</location>
    </subcellularLocation>
</comment>
<evidence type="ECO:0000256" key="14">
    <source>
        <dbReference type="SAM" id="MobiDB-lite"/>
    </source>
</evidence>
<keyword evidence="5" id="KW-1017">Isopeptide bond</keyword>
<dbReference type="PANTHER" id="PTHR13034:SF2">
    <property type="entry name" value="DYNACTIN SUBUNIT 4"/>
    <property type="match status" value="1"/>
</dbReference>
<evidence type="ECO:0000256" key="2">
    <source>
        <dbReference type="ARBA" id="ARBA00004529"/>
    </source>
</evidence>
<organism evidence="15 16">
    <name type="scientific">Sporisorium scitamineum</name>
    <dbReference type="NCBI Taxonomy" id="49012"/>
    <lineage>
        <taxon>Eukaryota</taxon>
        <taxon>Fungi</taxon>
        <taxon>Dikarya</taxon>
        <taxon>Basidiomycota</taxon>
        <taxon>Ustilaginomycotina</taxon>
        <taxon>Ustilaginomycetes</taxon>
        <taxon>Ustilaginales</taxon>
        <taxon>Ustilaginaceae</taxon>
        <taxon>Sporisorium</taxon>
    </lineage>
</organism>
<evidence type="ECO:0000256" key="8">
    <source>
        <dbReference type="ARBA" id="ARBA00022990"/>
    </source>
</evidence>
<keyword evidence="4" id="KW-0963">Cytoplasm</keyword>
<feature type="compositionally biased region" description="Basic and acidic residues" evidence="14">
    <location>
        <begin position="686"/>
        <end position="698"/>
    </location>
</feature>
<feature type="region of interest" description="Disordered" evidence="14">
    <location>
        <begin position="633"/>
        <end position="708"/>
    </location>
</feature>
<evidence type="ECO:0000256" key="9">
    <source>
        <dbReference type="ARBA" id="ARBA00023054"/>
    </source>
</evidence>
<dbReference type="Pfam" id="PF05502">
    <property type="entry name" value="Dynactin_p62"/>
    <property type="match status" value="2"/>
</dbReference>
<evidence type="ECO:0000313" key="15">
    <source>
        <dbReference type="EMBL" id="CDW98885.1"/>
    </source>
</evidence>
<dbReference type="Proteomes" id="UP000242770">
    <property type="component" value="Unassembled WGS sequence"/>
</dbReference>
<feature type="compositionally biased region" description="Polar residues" evidence="14">
    <location>
        <begin position="303"/>
        <end position="312"/>
    </location>
</feature>
<accession>A0A0F7SCB1</accession>
<keyword evidence="10" id="KW-0206">Cytoskeleton</keyword>
<evidence type="ECO:0000256" key="12">
    <source>
        <dbReference type="ARBA" id="ARBA00034864"/>
    </source>
</evidence>
<keyword evidence="6" id="KW-0597">Phosphoprotein</keyword>
<feature type="compositionally biased region" description="Polar residues" evidence="14">
    <location>
        <begin position="547"/>
        <end position="572"/>
    </location>
</feature>
<comment type="subunit">
    <text evidence="13">Subunit of dynactin, a multiprotein complex part of a tripartite complex with dynein and a adapter, such as BICDL1, BICD2 or HOOK3. The dynactin complex is built around ACTR1A/ACTB filament and consists of an actin-related filament composed of a shoulder domain, a pointed end and a barbed end. Its length is defined by its flexible shoulder domain. The soulder is composed of 2 DCTN1 subunits, 4 DCTN2 and 2 DCTN3. The 4 DCNT2 (via N-terminus) bind the ACTR1A filament and act as molecular rulers to determine the length. The pointed end is important for binding dynein-dynactin cargo adapters. Consists of 4 subunits: ACTR10, DCNT4, DCTN5 and DCTN6. The barbed end is composed of a CAPZA1:CAPZB heterodimers, which binds ACTR1A/ACTB filament and dynactin and stabilizes dynactin. Interacts with ATP7B, but not ATP7A, in a copper-dependent manner. Interacts with ANK2; this interaction is required for localization at costameres. Interacts with N4BP2L1.</text>
</comment>
<keyword evidence="16" id="KW-1185">Reference proteome</keyword>
<evidence type="ECO:0000256" key="3">
    <source>
        <dbReference type="ARBA" id="ARBA00004657"/>
    </source>
</evidence>
<dbReference type="AlphaFoldDB" id="A0A0F7SCB1"/>
<feature type="compositionally biased region" description="Polar residues" evidence="14">
    <location>
        <begin position="633"/>
        <end position="650"/>
    </location>
</feature>
<keyword evidence="9" id="KW-0175">Coiled coil</keyword>
<evidence type="ECO:0000256" key="13">
    <source>
        <dbReference type="ARBA" id="ARBA00093507"/>
    </source>
</evidence>
<reference evidence="16" key="1">
    <citation type="submission" date="2014-06" db="EMBL/GenBank/DDBJ databases">
        <authorList>
            <person name="Berkman P.J."/>
        </authorList>
    </citation>
    <scope>NUCLEOTIDE SEQUENCE [LARGE SCALE GENOMIC DNA]</scope>
</reference>
<dbReference type="PANTHER" id="PTHR13034">
    <property type="entry name" value="DYNACTIN P62 SUBUNIT"/>
    <property type="match status" value="1"/>
</dbReference>
<evidence type="ECO:0000256" key="6">
    <source>
        <dbReference type="ARBA" id="ARBA00022553"/>
    </source>
</evidence>
<evidence type="ECO:0000256" key="11">
    <source>
        <dbReference type="ARBA" id="ARBA00034776"/>
    </source>
</evidence>
<dbReference type="EMBL" id="CCFA01003846">
    <property type="protein sequence ID" value="CDW98885.1"/>
    <property type="molecule type" value="Genomic_DNA"/>
</dbReference>
<evidence type="ECO:0000256" key="4">
    <source>
        <dbReference type="ARBA" id="ARBA00022490"/>
    </source>
</evidence>
<feature type="region of interest" description="Disordered" evidence="14">
    <location>
        <begin position="546"/>
        <end position="576"/>
    </location>
</feature>
<keyword evidence="7" id="KW-0832">Ubl conjugation</keyword>
<dbReference type="GO" id="GO:0001725">
    <property type="term" value="C:stress fiber"/>
    <property type="evidence" value="ECO:0007669"/>
    <property type="project" value="UniProtKB-SubCell"/>
</dbReference>
<dbReference type="GO" id="GO:0005869">
    <property type="term" value="C:dynactin complex"/>
    <property type="evidence" value="ECO:0007669"/>
    <property type="project" value="InterPro"/>
</dbReference>
<evidence type="ECO:0000313" key="16">
    <source>
        <dbReference type="Proteomes" id="UP000242770"/>
    </source>
</evidence>
<protein>
    <recommendedName>
        <fullName evidence="12">Dynactin subunit 4</fullName>
    </recommendedName>
</protein>
<evidence type="ECO:0000256" key="1">
    <source>
        <dbReference type="ARBA" id="ARBA00004300"/>
    </source>
</evidence>
<evidence type="ECO:0000256" key="7">
    <source>
        <dbReference type="ARBA" id="ARBA00022843"/>
    </source>
</evidence>
<dbReference type="InterPro" id="IPR008603">
    <property type="entry name" value="DCTN4"/>
</dbReference>
<feature type="compositionally biased region" description="Acidic residues" evidence="14">
    <location>
        <begin position="653"/>
        <end position="681"/>
    </location>
</feature>
<dbReference type="STRING" id="49012.A0A0F7SCB1"/>